<name>A0A2T4GWF7_FUSCU</name>
<dbReference type="OMA" id="DWNDAKD"/>
<evidence type="ECO:0000313" key="2">
    <source>
        <dbReference type="Proteomes" id="UP000241587"/>
    </source>
</evidence>
<dbReference type="EMBL" id="PVEM01000006">
    <property type="protein sequence ID" value="PTD07892.1"/>
    <property type="molecule type" value="Genomic_DNA"/>
</dbReference>
<dbReference type="OrthoDB" id="5071223at2759"/>
<gene>
    <name evidence="1" type="ORF">FCULG_00005843</name>
</gene>
<proteinExistence type="predicted"/>
<organism evidence="1 2">
    <name type="scientific">Fusarium culmorum</name>
    <dbReference type="NCBI Taxonomy" id="5516"/>
    <lineage>
        <taxon>Eukaryota</taxon>
        <taxon>Fungi</taxon>
        <taxon>Dikarya</taxon>
        <taxon>Ascomycota</taxon>
        <taxon>Pezizomycotina</taxon>
        <taxon>Sordariomycetes</taxon>
        <taxon>Hypocreomycetidae</taxon>
        <taxon>Hypocreales</taxon>
        <taxon>Nectriaceae</taxon>
        <taxon>Fusarium</taxon>
    </lineage>
</organism>
<keyword evidence="2" id="KW-1185">Reference proteome</keyword>
<comment type="caution">
    <text evidence="1">The sequence shown here is derived from an EMBL/GenBank/DDBJ whole genome shotgun (WGS) entry which is preliminary data.</text>
</comment>
<reference evidence="1 2" key="1">
    <citation type="submission" date="2018-02" db="EMBL/GenBank/DDBJ databases">
        <title>Fusarium culmorum secondary metabolites in fungal-bacterial-plant interactions.</title>
        <authorList>
            <person name="Schmidt R."/>
        </authorList>
    </citation>
    <scope>NUCLEOTIDE SEQUENCE [LARGE SCALE GENOMIC DNA]</scope>
    <source>
        <strain evidence="1 2">PV</strain>
    </source>
</reference>
<accession>A0A2T4GWF7</accession>
<sequence>MPFPGMRVRLQQARGAFLSAQKDWNDAKDRLTSLQATLNEKQTLADDISSGRQLKSTPDKAKMLELEIQGLNRSIAAAEKDNIIQHRGRMDAAEAIFNQLEGLKILDTMQGM</sequence>
<dbReference type="Proteomes" id="UP000241587">
    <property type="component" value="Unassembled WGS sequence"/>
</dbReference>
<evidence type="ECO:0000313" key="1">
    <source>
        <dbReference type="EMBL" id="PTD07892.1"/>
    </source>
</evidence>
<protein>
    <submittedName>
        <fullName evidence="1">Uncharacterized protein</fullName>
    </submittedName>
</protein>
<dbReference type="AlphaFoldDB" id="A0A2T4GWF7"/>